<reference evidence="4 7" key="2">
    <citation type="submission" date="2020-04" db="EMBL/GenBank/DDBJ databases">
        <title>Complete Genomes and Methylome analysis of CBBP consortium that reverse antibiotic-induced susceptibility to vancomycin-resistant Enterococcus faecium infection.</title>
        <authorList>
            <person name="Fomenkov A."/>
            <person name="Zhang Z."/>
            <person name="Pamer E."/>
            <person name="Roberts R.J."/>
        </authorList>
    </citation>
    <scope>NUCLEOTIDE SEQUENCE [LARGE SCALE GENOMIC DNA]</scope>
    <source>
        <strain evidence="7">CBBP</strain>
        <strain evidence="4">CBBP-1</strain>
    </source>
</reference>
<evidence type="ECO:0000313" key="6">
    <source>
        <dbReference type="Proteomes" id="UP000461276"/>
    </source>
</evidence>
<evidence type="ECO:0000313" key="7">
    <source>
        <dbReference type="Proteomes" id="UP000501982"/>
    </source>
</evidence>
<evidence type="ECO:0000313" key="4">
    <source>
        <dbReference type="EMBL" id="QJE28550.1"/>
    </source>
</evidence>
<organism evidence="3 6">
    <name type="scientific">Parabacteroides distasonis</name>
    <dbReference type="NCBI Taxonomy" id="823"/>
    <lineage>
        <taxon>Bacteria</taxon>
        <taxon>Pseudomonadati</taxon>
        <taxon>Bacteroidota</taxon>
        <taxon>Bacteroidia</taxon>
        <taxon>Bacteroidales</taxon>
        <taxon>Tannerellaceae</taxon>
        <taxon>Parabacteroides</taxon>
    </lineage>
</organism>
<dbReference type="CDD" id="cd06850">
    <property type="entry name" value="biotinyl_domain"/>
    <property type="match status" value="1"/>
</dbReference>
<dbReference type="PANTHER" id="PTHR45266">
    <property type="entry name" value="OXALOACETATE DECARBOXYLASE ALPHA CHAIN"/>
    <property type="match status" value="1"/>
</dbReference>
<dbReference type="InterPro" id="IPR011053">
    <property type="entry name" value="Single_hybrid_motif"/>
</dbReference>
<dbReference type="PANTHER" id="PTHR45266:SF3">
    <property type="entry name" value="OXALOACETATE DECARBOXYLASE ALPHA CHAIN"/>
    <property type="match status" value="1"/>
</dbReference>
<dbReference type="InterPro" id="IPR050709">
    <property type="entry name" value="Biotin_Carboxyl_Carrier/Decarb"/>
</dbReference>
<dbReference type="Proteomes" id="UP000501982">
    <property type="component" value="Chromosome"/>
</dbReference>
<reference evidence="3 6" key="1">
    <citation type="journal article" date="2019" name="Nat. Med.">
        <title>A library of human gut bacterial isolates paired with longitudinal multiomics data enables mechanistic microbiome research.</title>
        <authorList>
            <person name="Poyet M."/>
            <person name="Groussin M."/>
            <person name="Gibbons S.M."/>
            <person name="Avila-Pacheco J."/>
            <person name="Jiang X."/>
            <person name="Kearney S.M."/>
            <person name="Perrotta A.R."/>
            <person name="Berdy B."/>
            <person name="Zhao S."/>
            <person name="Lieberman T.D."/>
            <person name="Swanson P.K."/>
            <person name="Smith M."/>
            <person name="Roesemann S."/>
            <person name="Alexander J.E."/>
            <person name="Rich S.A."/>
            <person name="Livny J."/>
            <person name="Vlamakis H."/>
            <person name="Clish C."/>
            <person name="Bullock K."/>
            <person name="Deik A."/>
            <person name="Scott J."/>
            <person name="Pierce K.A."/>
            <person name="Xavier R.J."/>
            <person name="Alm E.J."/>
        </authorList>
    </citation>
    <scope>NUCLEOTIDE SEQUENCE [LARGE SCALE GENOMIC DNA]</scope>
    <source>
        <strain evidence="3 6">BIOML-A9</strain>
    </source>
</reference>
<dbReference type="EMBL" id="WKMY01000015">
    <property type="protein sequence ID" value="MRY95063.1"/>
    <property type="molecule type" value="Genomic_DNA"/>
</dbReference>
<keyword evidence="1" id="KW-0092">Biotin</keyword>
<dbReference type="SUPFAM" id="SSF51230">
    <property type="entry name" value="Single hybrid motif"/>
    <property type="match status" value="1"/>
</dbReference>
<protein>
    <submittedName>
        <fullName evidence="3">Acetyl-CoA carboxylase biotin carboxyl carrier protein subunit</fullName>
    </submittedName>
    <submittedName>
        <fullName evidence="4">Biotin/lipoyl-binding protein</fullName>
    </submittedName>
</protein>
<feature type="domain" description="Lipoyl-binding" evidence="2">
    <location>
        <begin position="65"/>
        <end position="143"/>
    </location>
</feature>
<dbReference type="InterPro" id="IPR000089">
    <property type="entry name" value="Biotin_lipoyl"/>
</dbReference>
<dbReference type="RefSeq" id="WP_008774133.1">
    <property type="nucleotide sequence ID" value="NZ_BAABYH010000001.1"/>
</dbReference>
<accession>A0A355XHM9</accession>
<dbReference type="FunFam" id="2.40.50.100:FF:000003">
    <property type="entry name" value="Acetyl-CoA carboxylase biotin carboxyl carrier protein"/>
    <property type="match status" value="1"/>
</dbReference>
<dbReference type="EMBL" id="CP120353">
    <property type="protein sequence ID" value="WET64558.1"/>
    <property type="molecule type" value="Genomic_DNA"/>
</dbReference>
<dbReference type="InterPro" id="IPR001882">
    <property type="entry name" value="Biotin_BS"/>
</dbReference>
<sequence>MKSFKYTINGNTYKVHINSVVDDVAEVEVNGTPYNVKMEKPAKKQMVTLKRPAQAPTNASGEPVITRQAAPSVAGAVKSPLPGVILSVDCKVGDTVKRGQKILVLEAMKMENNINADRDGKIVEIKVNKGDSVLEGADLVVIG</sequence>
<evidence type="ECO:0000256" key="1">
    <source>
        <dbReference type="ARBA" id="ARBA00023267"/>
    </source>
</evidence>
<evidence type="ECO:0000259" key="2">
    <source>
        <dbReference type="PROSITE" id="PS50968"/>
    </source>
</evidence>
<dbReference type="Proteomes" id="UP001221009">
    <property type="component" value="Chromosome"/>
</dbReference>
<evidence type="ECO:0000313" key="5">
    <source>
        <dbReference type="EMBL" id="WET64558.1"/>
    </source>
</evidence>
<name>A0A355XHM9_PARDI</name>
<dbReference type="EMBL" id="CP051672">
    <property type="protein sequence ID" value="QJE28550.1"/>
    <property type="molecule type" value="Genomic_DNA"/>
</dbReference>
<dbReference type="Gene3D" id="2.40.50.100">
    <property type="match status" value="1"/>
</dbReference>
<reference evidence="5" key="3">
    <citation type="submission" date="2023-03" db="EMBL/GenBank/DDBJ databases">
        <title>Parabacteroides distasonis, a bacteria resistant against UC.</title>
        <authorList>
            <person name="Dai W."/>
        </authorList>
    </citation>
    <scope>NUCLEOTIDE SEQUENCE</scope>
    <source>
        <strain evidence="5">F1-28</strain>
    </source>
</reference>
<dbReference type="PROSITE" id="PS50968">
    <property type="entry name" value="BIOTINYL_LIPOYL"/>
    <property type="match status" value="1"/>
</dbReference>
<gene>
    <name evidence="3" type="ORF">GKD67_17875</name>
    <name evidence="4" type="ORF">HHO38_09455</name>
    <name evidence="5" type="ORF">P2T59_00865</name>
</gene>
<dbReference type="Proteomes" id="UP000461276">
    <property type="component" value="Unassembled WGS sequence"/>
</dbReference>
<dbReference type="AlphaFoldDB" id="A0A355XHM9"/>
<evidence type="ECO:0000313" key="3">
    <source>
        <dbReference type="EMBL" id="MRY95063.1"/>
    </source>
</evidence>
<dbReference type="PROSITE" id="PS00188">
    <property type="entry name" value="BIOTIN"/>
    <property type="match status" value="1"/>
</dbReference>
<proteinExistence type="predicted"/>
<dbReference type="Pfam" id="PF00364">
    <property type="entry name" value="Biotin_lipoyl"/>
    <property type="match status" value="1"/>
</dbReference>